<protein>
    <recommendedName>
        <fullName evidence="4">Apea-like HEPN domain-containing protein</fullName>
    </recommendedName>
</protein>
<accession>A0ABN6VLL2</accession>
<dbReference type="EMBL" id="AP027145">
    <property type="protein sequence ID" value="BDV36569.1"/>
    <property type="molecule type" value="Genomic_DNA"/>
</dbReference>
<dbReference type="Proteomes" id="UP001317629">
    <property type="component" value="Plasmid pSS37A-Re-3"/>
</dbReference>
<evidence type="ECO:0000313" key="3">
    <source>
        <dbReference type="Proteomes" id="UP001317629"/>
    </source>
</evidence>
<evidence type="ECO:0000313" key="2">
    <source>
        <dbReference type="EMBL" id="BDV36669.1"/>
    </source>
</evidence>
<dbReference type="EMBL" id="AP027146">
    <property type="protein sequence ID" value="BDV36669.1"/>
    <property type="molecule type" value="Genomic_DNA"/>
</dbReference>
<proteinExistence type="predicted"/>
<evidence type="ECO:0000313" key="1">
    <source>
        <dbReference type="EMBL" id="BDV36569.1"/>
    </source>
</evidence>
<dbReference type="RefSeq" id="WP_281932773.1">
    <property type="nucleotide sequence ID" value="NZ_AP027145.1"/>
</dbReference>
<geneLocation type="plasmid" evidence="1 3">
    <name>pSS37A-Re-3</name>
</geneLocation>
<geneLocation type="plasmid" evidence="2 3">
    <name>pSS37A-Re-4</name>
</geneLocation>
<organism evidence="2 3">
    <name type="scientific">Methylocystis iwaonis</name>
    <dbReference type="NCBI Taxonomy" id="2885079"/>
    <lineage>
        <taxon>Bacteria</taxon>
        <taxon>Pseudomonadati</taxon>
        <taxon>Pseudomonadota</taxon>
        <taxon>Alphaproteobacteria</taxon>
        <taxon>Hyphomicrobiales</taxon>
        <taxon>Methylocystaceae</taxon>
        <taxon>Methylocystis</taxon>
    </lineage>
</organism>
<reference evidence="2 3" key="1">
    <citation type="journal article" date="2023" name="Int. J. Syst. Evol. Microbiol.">
        <title>Methylocystis iwaonis sp. nov., a type II methane-oxidizing bacterium from surface soil of a rice paddy field in Japan, and emended description of the genus Methylocystis (ex Whittenbury et al. 1970) Bowman et al. 1993.</title>
        <authorList>
            <person name="Kaise H."/>
            <person name="Sawadogo J.B."/>
            <person name="Alam M.S."/>
            <person name="Ueno C."/>
            <person name="Dianou D."/>
            <person name="Shinjo R."/>
            <person name="Asakawa S."/>
        </authorList>
    </citation>
    <scope>NUCLEOTIDE SEQUENCE [LARGE SCALE GENOMIC DNA]</scope>
    <source>
        <strain evidence="2 3">SS37A-Re</strain>
        <plasmid evidence="1 3">pSS37A-Re-3</plasmid>
        <plasmid evidence="2 3">pSS37A-Re-4</plasmid>
    </source>
</reference>
<keyword evidence="2" id="KW-0614">Plasmid</keyword>
<dbReference type="Proteomes" id="UP001317629">
    <property type="component" value="Plasmid pSS37A-Re-4"/>
</dbReference>
<keyword evidence="3" id="KW-1185">Reference proteome</keyword>
<gene>
    <name evidence="1" type="ORF">SS37A_40990</name>
    <name evidence="2" type="ORF">SS37A_41990</name>
</gene>
<sequence length="196" mass="22925">MTAVINFANFQIMEPETKDLVLELMQNADRQRSAFMSFVNIWMAFNGWMAAITERETDADMIRDLSVNRRLTDAYAGLMENSRAFHRLVYDFSAMWPVLNVRDVRKKLGRDAFWRLHSDEFAAACSAANVKRQPSAWNAGDRPSWEQLLRTIYQVRCNLFHGEKSPQNVRDRQLILKSDRILRTFIVETGCFEWHA</sequence>
<evidence type="ECO:0008006" key="4">
    <source>
        <dbReference type="Google" id="ProtNLM"/>
    </source>
</evidence>
<name>A0ABN6VLL2_9HYPH</name>